<dbReference type="Proteomes" id="UP001154282">
    <property type="component" value="Unassembled WGS sequence"/>
</dbReference>
<protein>
    <submittedName>
        <fullName evidence="2">Uncharacterized protein</fullName>
    </submittedName>
</protein>
<name>A0AAV0H5J0_9ROSI</name>
<feature type="compositionally biased region" description="Polar residues" evidence="1">
    <location>
        <begin position="12"/>
        <end position="21"/>
    </location>
</feature>
<evidence type="ECO:0000313" key="3">
    <source>
        <dbReference type="Proteomes" id="UP001154282"/>
    </source>
</evidence>
<gene>
    <name evidence="2" type="ORF">LITE_LOCUS2725</name>
</gene>
<accession>A0AAV0H5J0</accession>
<keyword evidence="3" id="KW-1185">Reference proteome</keyword>
<dbReference type="EMBL" id="CAMGYJ010000002">
    <property type="protein sequence ID" value="CAI0380536.1"/>
    <property type="molecule type" value="Genomic_DNA"/>
</dbReference>
<proteinExistence type="predicted"/>
<dbReference type="AlphaFoldDB" id="A0AAV0H5J0"/>
<reference evidence="2" key="1">
    <citation type="submission" date="2022-08" db="EMBL/GenBank/DDBJ databases">
        <authorList>
            <person name="Gutierrez-Valencia J."/>
        </authorList>
    </citation>
    <scope>NUCLEOTIDE SEQUENCE</scope>
</reference>
<organism evidence="2 3">
    <name type="scientific">Linum tenue</name>
    <dbReference type="NCBI Taxonomy" id="586396"/>
    <lineage>
        <taxon>Eukaryota</taxon>
        <taxon>Viridiplantae</taxon>
        <taxon>Streptophyta</taxon>
        <taxon>Embryophyta</taxon>
        <taxon>Tracheophyta</taxon>
        <taxon>Spermatophyta</taxon>
        <taxon>Magnoliopsida</taxon>
        <taxon>eudicotyledons</taxon>
        <taxon>Gunneridae</taxon>
        <taxon>Pentapetalae</taxon>
        <taxon>rosids</taxon>
        <taxon>fabids</taxon>
        <taxon>Malpighiales</taxon>
        <taxon>Linaceae</taxon>
        <taxon>Linum</taxon>
    </lineage>
</organism>
<feature type="compositionally biased region" description="Basic and acidic residues" evidence="1">
    <location>
        <begin position="22"/>
        <end position="37"/>
    </location>
</feature>
<evidence type="ECO:0000256" key="1">
    <source>
        <dbReference type="SAM" id="MobiDB-lite"/>
    </source>
</evidence>
<feature type="region of interest" description="Disordered" evidence="1">
    <location>
        <begin position="1"/>
        <end position="40"/>
    </location>
</feature>
<sequence>MENDSPFDSGKKTTLTSLNQSKIDDLRGEEAGWRPPDRGTINVLVDQEGKRPPTVTRFYEQTDLGEVSLNPRD</sequence>
<comment type="caution">
    <text evidence="2">The sequence shown here is derived from an EMBL/GenBank/DDBJ whole genome shotgun (WGS) entry which is preliminary data.</text>
</comment>
<evidence type="ECO:0000313" key="2">
    <source>
        <dbReference type="EMBL" id="CAI0380536.1"/>
    </source>
</evidence>